<dbReference type="EMBL" id="JACGWN010000008">
    <property type="protein sequence ID" value="KAL0439821.1"/>
    <property type="molecule type" value="Genomic_DNA"/>
</dbReference>
<evidence type="ECO:0008006" key="3">
    <source>
        <dbReference type="Google" id="ProtNLM"/>
    </source>
</evidence>
<organism evidence="2">
    <name type="scientific">Sesamum latifolium</name>
    <dbReference type="NCBI Taxonomy" id="2727402"/>
    <lineage>
        <taxon>Eukaryota</taxon>
        <taxon>Viridiplantae</taxon>
        <taxon>Streptophyta</taxon>
        <taxon>Embryophyta</taxon>
        <taxon>Tracheophyta</taxon>
        <taxon>Spermatophyta</taxon>
        <taxon>Magnoliopsida</taxon>
        <taxon>eudicotyledons</taxon>
        <taxon>Gunneridae</taxon>
        <taxon>Pentapetalae</taxon>
        <taxon>asterids</taxon>
        <taxon>lamiids</taxon>
        <taxon>Lamiales</taxon>
        <taxon>Pedaliaceae</taxon>
        <taxon>Sesamum</taxon>
    </lineage>
</organism>
<evidence type="ECO:0000256" key="1">
    <source>
        <dbReference type="SAM" id="MobiDB-lite"/>
    </source>
</evidence>
<dbReference type="AlphaFoldDB" id="A0AAW2WF03"/>
<dbReference type="PANTHER" id="PTHR31286:SF165">
    <property type="entry name" value="DUF4283 DOMAIN-CONTAINING PROTEIN"/>
    <property type="match status" value="1"/>
</dbReference>
<feature type="region of interest" description="Disordered" evidence="1">
    <location>
        <begin position="1"/>
        <end position="36"/>
    </location>
</feature>
<evidence type="ECO:0000313" key="2">
    <source>
        <dbReference type="EMBL" id="KAL0439821.1"/>
    </source>
</evidence>
<reference evidence="2" key="1">
    <citation type="submission" date="2020-06" db="EMBL/GenBank/DDBJ databases">
        <authorList>
            <person name="Li T."/>
            <person name="Hu X."/>
            <person name="Zhang T."/>
            <person name="Song X."/>
            <person name="Zhang H."/>
            <person name="Dai N."/>
            <person name="Sheng W."/>
            <person name="Hou X."/>
            <person name="Wei L."/>
        </authorList>
    </citation>
    <scope>NUCLEOTIDE SEQUENCE</scope>
    <source>
        <strain evidence="2">KEN1</strain>
        <tissue evidence="2">Leaf</tissue>
    </source>
</reference>
<comment type="caution">
    <text evidence="2">The sequence shown here is derived from an EMBL/GenBank/DDBJ whole genome shotgun (WGS) entry which is preliminary data.</text>
</comment>
<gene>
    <name evidence="2" type="ORF">Slati_2465100</name>
</gene>
<accession>A0AAW2WF03</accession>
<protein>
    <recommendedName>
        <fullName evidence="3">DUF4283 domain-containing protein</fullName>
    </recommendedName>
</protein>
<dbReference type="InterPro" id="IPR040256">
    <property type="entry name" value="At4g02000-like"/>
</dbReference>
<feature type="compositionally biased region" description="Low complexity" evidence="1">
    <location>
        <begin position="1"/>
        <end position="14"/>
    </location>
</feature>
<name>A0AAW2WF03_9LAMI</name>
<reference evidence="2" key="2">
    <citation type="journal article" date="2024" name="Plant">
        <title>Genomic evolution and insights into agronomic trait innovations of Sesamum species.</title>
        <authorList>
            <person name="Miao H."/>
            <person name="Wang L."/>
            <person name="Qu L."/>
            <person name="Liu H."/>
            <person name="Sun Y."/>
            <person name="Le M."/>
            <person name="Wang Q."/>
            <person name="Wei S."/>
            <person name="Zheng Y."/>
            <person name="Lin W."/>
            <person name="Duan Y."/>
            <person name="Cao H."/>
            <person name="Xiong S."/>
            <person name="Wang X."/>
            <person name="Wei L."/>
            <person name="Li C."/>
            <person name="Ma Q."/>
            <person name="Ju M."/>
            <person name="Zhao R."/>
            <person name="Li G."/>
            <person name="Mu C."/>
            <person name="Tian Q."/>
            <person name="Mei H."/>
            <person name="Zhang T."/>
            <person name="Gao T."/>
            <person name="Zhang H."/>
        </authorList>
    </citation>
    <scope>NUCLEOTIDE SEQUENCE</scope>
    <source>
        <strain evidence="2">KEN1</strain>
    </source>
</reference>
<proteinExistence type="predicted"/>
<dbReference type="PANTHER" id="PTHR31286">
    <property type="entry name" value="GLYCINE-RICH CELL WALL STRUCTURAL PROTEIN 1.8-LIKE"/>
    <property type="match status" value="1"/>
</dbReference>
<sequence>MDSPKTLSSLTHTTPHTHTHPPAHNPSSTAADDDPIGGEALIVAGDIEGDSPTVGQDPCDFNLTEFLALASRVVDEGDADSWAALHSLKQRWMAKFGDGASTTPTGGLKPVAARPPTPFPPPMHAPRRAVRSITAPLARVLPRDSPPLLVADSNSPSTPLLLRMRRRLGMNPPPPIYVDNVPLNPTALPVDAIADAFHNSSRKTLSYVPPTLQNGEVIVRPSLDIIRSGSQHWSNMAVGYFLGRRLYFHHVNEFVRSVWPMVREVTASSSGFFFFQFKTNAAMEEVPMWIKLRHLPVELWTTEGLSTVASGIGKPLYPDAITRACTRLDFARVCIMLDINSKLPKHIVIMVPREDGSETPCKVDVEYEWLPPKCTACMTLGHSAKGCPTKKPRQPPVSVYVQKPGAGVRGPREEPEITAVLMATAAAPVWVRIWWNGRTRGLNHRDHQVSVANLVSEHRLQFVGLLEMRVSVGNVARVQRGLLPRWNWFVDYVSPGNRIWLAWDEDFIDLNVFDAGDQFIHCSAHIRSLHVHVLITVVYGVNDVVGRRVLWDALVCLSHTVHDVPWLVGGILTQWWMSVRFVGYQGMYGVLLRSFRVAYGTLVSLPCLCKGNGLLGITVVGMPGVFGSGWIDFWSMTGG</sequence>